<sequence length="57" mass="6607">MDAILFARRHLDRPEEAEAAMWIGGFGFPLFGMCQLLRRLLPVRRLIPRTRQASVLL</sequence>
<name>A0A060ZQY9_9ACTN</name>
<evidence type="ECO:0000256" key="1">
    <source>
        <dbReference type="SAM" id="Phobius"/>
    </source>
</evidence>
<protein>
    <submittedName>
        <fullName evidence="2">Uncharacterized protein</fullName>
    </submittedName>
</protein>
<dbReference type="EMBL" id="LK022848">
    <property type="protein sequence ID" value="CDR08226.1"/>
    <property type="molecule type" value="Genomic_DNA"/>
</dbReference>
<accession>A0A060ZQY9</accession>
<reference evidence="2" key="1">
    <citation type="submission" date="2014-05" db="EMBL/GenBank/DDBJ databases">
        <authorList>
            <person name="Horn Fabian"/>
        </authorList>
    </citation>
    <scope>NUCLEOTIDE SEQUENCE</scope>
</reference>
<feature type="transmembrane region" description="Helical" evidence="1">
    <location>
        <begin position="20"/>
        <end position="41"/>
    </location>
</feature>
<dbReference type="HOGENOM" id="CLU_211680_0_0_11"/>
<keyword evidence="1" id="KW-0472">Membrane</keyword>
<keyword evidence="1" id="KW-0812">Transmembrane</keyword>
<proteinExistence type="predicted"/>
<evidence type="ECO:0000313" key="2">
    <source>
        <dbReference type="EMBL" id="CDR08226.1"/>
    </source>
</evidence>
<organism evidence="2">
    <name type="scientific">Streptomyces iranensis</name>
    <dbReference type="NCBI Taxonomy" id="576784"/>
    <lineage>
        <taxon>Bacteria</taxon>
        <taxon>Bacillati</taxon>
        <taxon>Actinomycetota</taxon>
        <taxon>Actinomycetes</taxon>
        <taxon>Kitasatosporales</taxon>
        <taxon>Streptomycetaceae</taxon>
        <taxon>Streptomyces</taxon>
        <taxon>Streptomyces violaceusniger group</taxon>
    </lineage>
</organism>
<dbReference type="AlphaFoldDB" id="A0A060ZQY9"/>
<gene>
    <name evidence="2" type="ORF">SIRAN4907</name>
</gene>
<dbReference type="PATRIC" id="fig|576784.4.peg.4963"/>
<keyword evidence="1" id="KW-1133">Transmembrane helix</keyword>